<name>A0A151U3B2_CAJCA</name>
<gene>
    <name evidence="1" type="ORF">KK1_006476</name>
</gene>
<proteinExistence type="predicted"/>
<dbReference type="Gramene" id="C.cajan_06299.t">
    <property type="protein sequence ID" value="C.cajan_06299.t.cds1"/>
    <property type="gene ID" value="C.cajan_06299"/>
</dbReference>
<accession>A0A151U3B2</accession>
<evidence type="ECO:0000313" key="1">
    <source>
        <dbReference type="EMBL" id="KYP73819.1"/>
    </source>
</evidence>
<dbReference type="AlphaFoldDB" id="A0A151U3B2"/>
<keyword evidence="2" id="KW-1185">Reference proteome</keyword>
<dbReference type="EMBL" id="CM003604">
    <property type="protein sequence ID" value="KYP73819.1"/>
    <property type="molecule type" value="Genomic_DNA"/>
</dbReference>
<organism evidence="1 2">
    <name type="scientific">Cajanus cajan</name>
    <name type="common">Pigeon pea</name>
    <name type="synonym">Cajanus indicus</name>
    <dbReference type="NCBI Taxonomy" id="3821"/>
    <lineage>
        <taxon>Eukaryota</taxon>
        <taxon>Viridiplantae</taxon>
        <taxon>Streptophyta</taxon>
        <taxon>Embryophyta</taxon>
        <taxon>Tracheophyta</taxon>
        <taxon>Spermatophyta</taxon>
        <taxon>Magnoliopsida</taxon>
        <taxon>eudicotyledons</taxon>
        <taxon>Gunneridae</taxon>
        <taxon>Pentapetalae</taxon>
        <taxon>rosids</taxon>
        <taxon>fabids</taxon>
        <taxon>Fabales</taxon>
        <taxon>Fabaceae</taxon>
        <taxon>Papilionoideae</taxon>
        <taxon>50 kb inversion clade</taxon>
        <taxon>NPAAA clade</taxon>
        <taxon>indigoferoid/millettioid clade</taxon>
        <taxon>Phaseoleae</taxon>
        <taxon>Cajanus</taxon>
    </lineage>
</organism>
<sequence length="80" mass="9238">MFSIASSFGVLISTDQATMQHTYSHFAWILIKINLVEEITDQIFLEREGFAFFIALEYEFIFRRPVATEVATGIDETLKK</sequence>
<dbReference type="Proteomes" id="UP000075243">
    <property type="component" value="Chromosome 2"/>
</dbReference>
<evidence type="ECO:0000313" key="2">
    <source>
        <dbReference type="Proteomes" id="UP000075243"/>
    </source>
</evidence>
<reference evidence="1 2" key="1">
    <citation type="journal article" date="2012" name="Nat. Biotechnol.">
        <title>Draft genome sequence of pigeonpea (Cajanus cajan), an orphan legume crop of resource-poor farmers.</title>
        <authorList>
            <person name="Varshney R.K."/>
            <person name="Chen W."/>
            <person name="Li Y."/>
            <person name="Bharti A.K."/>
            <person name="Saxena R.K."/>
            <person name="Schlueter J.A."/>
            <person name="Donoghue M.T."/>
            <person name="Azam S."/>
            <person name="Fan G."/>
            <person name="Whaley A.M."/>
            <person name="Farmer A.D."/>
            <person name="Sheridan J."/>
            <person name="Iwata A."/>
            <person name="Tuteja R."/>
            <person name="Penmetsa R.V."/>
            <person name="Wu W."/>
            <person name="Upadhyaya H.D."/>
            <person name="Yang S.P."/>
            <person name="Shah T."/>
            <person name="Saxena K.B."/>
            <person name="Michael T."/>
            <person name="McCombie W.R."/>
            <person name="Yang B."/>
            <person name="Zhang G."/>
            <person name="Yang H."/>
            <person name="Wang J."/>
            <person name="Spillane C."/>
            <person name="Cook D.R."/>
            <person name="May G.D."/>
            <person name="Xu X."/>
            <person name="Jackson S.A."/>
        </authorList>
    </citation>
    <scope>NUCLEOTIDE SEQUENCE [LARGE SCALE GENOMIC DNA]</scope>
    <source>
        <strain evidence="2">cv. Asha</strain>
    </source>
</reference>
<protein>
    <submittedName>
        <fullName evidence="1">Uncharacterized protein</fullName>
    </submittedName>
</protein>